<feature type="compositionally biased region" description="Basic and acidic residues" evidence="1">
    <location>
        <begin position="363"/>
        <end position="379"/>
    </location>
</feature>
<evidence type="ECO:0000256" key="1">
    <source>
        <dbReference type="SAM" id="MobiDB-lite"/>
    </source>
</evidence>
<gene>
    <name evidence="2" type="ORF">PSON_ATCC_30995.1.T0640202</name>
</gene>
<organism evidence="2 3">
    <name type="scientific">Paramecium sonneborni</name>
    <dbReference type="NCBI Taxonomy" id="65129"/>
    <lineage>
        <taxon>Eukaryota</taxon>
        <taxon>Sar</taxon>
        <taxon>Alveolata</taxon>
        <taxon>Ciliophora</taxon>
        <taxon>Intramacronucleata</taxon>
        <taxon>Oligohymenophorea</taxon>
        <taxon>Peniculida</taxon>
        <taxon>Parameciidae</taxon>
        <taxon>Paramecium</taxon>
    </lineage>
</organism>
<dbReference type="OrthoDB" id="429991at2759"/>
<reference evidence="2" key="1">
    <citation type="submission" date="2021-01" db="EMBL/GenBank/DDBJ databases">
        <authorList>
            <consortium name="Genoscope - CEA"/>
            <person name="William W."/>
        </authorList>
    </citation>
    <scope>NUCLEOTIDE SEQUENCE</scope>
</reference>
<protein>
    <submittedName>
        <fullName evidence="2">Uncharacterized protein</fullName>
    </submittedName>
</protein>
<evidence type="ECO:0000313" key="2">
    <source>
        <dbReference type="EMBL" id="CAD8095483.1"/>
    </source>
</evidence>
<accession>A0A8S1NZZ4</accession>
<keyword evidence="3" id="KW-1185">Reference proteome</keyword>
<dbReference type="PANTHER" id="PTHR21580">
    <property type="entry name" value="SHIPPO-1-RELATED"/>
    <property type="match status" value="1"/>
</dbReference>
<feature type="region of interest" description="Disordered" evidence="1">
    <location>
        <begin position="474"/>
        <end position="494"/>
    </location>
</feature>
<dbReference type="AlphaFoldDB" id="A0A8S1NZZ4"/>
<dbReference type="InterPro" id="IPR051291">
    <property type="entry name" value="CIMAP"/>
</dbReference>
<dbReference type="InterPro" id="IPR010736">
    <property type="entry name" value="SHIPPO-rpt"/>
</dbReference>
<evidence type="ECO:0000313" key="3">
    <source>
        <dbReference type="Proteomes" id="UP000692954"/>
    </source>
</evidence>
<feature type="region of interest" description="Disordered" evidence="1">
    <location>
        <begin position="330"/>
        <end position="392"/>
    </location>
</feature>
<dbReference type="EMBL" id="CAJJDN010000064">
    <property type="protein sequence ID" value="CAD8095483.1"/>
    <property type="molecule type" value="Genomic_DNA"/>
</dbReference>
<comment type="caution">
    <text evidence="2">The sequence shown here is derived from an EMBL/GenBank/DDBJ whole genome shotgun (WGS) entry which is preliminary data.</text>
</comment>
<sequence>MNQSTTGTTPHGLAFSGAFTFGESQRLPWVKKDDLIASKLEVEGCKKFDDQLKRTESRLSSKISRRKSNLPQDEKMKAIKAPNPPVGAYNIHNVQVIDEEQLKILLEKNQTKEYQDKIKQMYTIQTSMGKRVSGGDLDLHQTWAIHKPEVVKEHPIGPGSYNPSLLNQHSQPVFGFGYKYETKWAKEEGPSPDQYYNSETFSQFKTSTSWATNKGKKTTGFGTAKKLQLPKSIDVGPGDYREVSQDLAPKYSMPKADRELPSHKIVPSPDTYSPAMNQFKKAFSFGHKYIPILTTDYFDPGPGAHDPKLPHPSTAKEIKMLKQNRSQLVTKESQLKPGPGTHDPQMPPHRISHSKSQLSMGTGERHNPNTEFRLSRDRVPSPGKYDINSSLQGPNYSIRLKYDLKSHNNTPGPGQYDPDSQLVSDSFTKPLEHYTKSQTPHASLTKGNRSDPVLSKFKNIGPGSYALPFNTGPRSSLGKAARFPPKEKEEVGPGSYYISGTIGIIPKYHFDKTRDKMQSSFSQFEKFSR</sequence>
<name>A0A8S1NZZ4_9CILI</name>
<dbReference type="Pfam" id="PF07004">
    <property type="entry name" value="SHIPPO-rpt"/>
    <property type="match status" value="4"/>
</dbReference>
<proteinExistence type="predicted"/>
<dbReference type="Proteomes" id="UP000692954">
    <property type="component" value="Unassembled WGS sequence"/>
</dbReference>